<feature type="region of interest" description="Disordered" evidence="2">
    <location>
        <begin position="361"/>
        <end position="380"/>
    </location>
</feature>
<dbReference type="OrthoDB" id="418124at2759"/>
<dbReference type="GO" id="GO:0005509">
    <property type="term" value="F:calcium ion binding"/>
    <property type="evidence" value="ECO:0007669"/>
    <property type="project" value="InterPro"/>
</dbReference>
<dbReference type="EMBL" id="CAMXCT010000429">
    <property type="protein sequence ID" value="CAI3978685.1"/>
    <property type="molecule type" value="Genomic_DNA"/>
</dbReference>
<dbReference type="InterPro" id="IPR011992">
    <property type="entry name" value="EF-hand-dom_pair"/>
</dbReference>
<sequence length="664" mass="73651">MANVTNLYLDIEPTLQGGVWRRRMLHGSPAASAMAVGGRKEWSRRQLLQRPFEELMTRSASESLSLPRQRFSHSETSSMTLSHHLPQIPGQAGRAPRMSMAQRSNSRLGSNTSLQNLNLADVLQAEGEDGELEVDTLQGSKDQSMSGGASPFGQSTGEMDFGLDKRGSFQGAMARNQSPRSQWANTLEAALEEADVQLLFRLDLPLMVKAVADGEIHSLKEVTPPRWNQMKVMAMDFLEELERIGTCRPGQRASLKVVSDLYDCLEEQGCNQGFDALCKSFTFLFGGLEEVQKVLDVNKNGLLSTTEFSMAMCLSGLDLGVICGLDEREIFLAVDVNHSGSISIEELLRFCASKPAETKLSKADRAKKERERKAAAAKSSKSKMNTTAIIEQAGLKVVQEKEVQGVRFQAMVVPKQSSSNLTPSATGAGVGMDVMLEELDEEEIDDMLEVLAQEEILRAQAKWICVSRWLASVLGASSLENEGQERAKTWEDERQQAYDAVEQAVLVPMAAALPAVFTAQDSGAVSGSMEEDASKPTALLAGEELDHQLEKLFQEEATEDGGRKILDRSATRHFFEDLMLADFKWHQKLRMVILDRLYDDTLNIQKEESGLAKGLTFRSLKVVLHRMLRDHAEHWMESFRTNIERQMNKRNKAAPGKPSRPGRP</sequence>
<feature type="domain" description="EF-hand" evidence="3">
    <location>
        <begin position="293"/>
        <end position="318"/>
    </location>
</feature>
<dbReference type="InterPro" id="IPR018247">
    <property type="entry name" value="EF_Hand_1_Ca_BS"/>
</dbReference>
<dbReference type="EMBL" id="CAMXCT020000429">
    <property type="protein sequence ID" value="CAL1132060.1"/>
    <property type="molecule type" value="Genomic_DNA"/>
</dbReference>
<dbReference type="EMBL" id="CAMXCT030000429">
    <property type="protein sequence ID" value="CAL4765997.1"/>
    <property type="molecule type" value="Genomic_DNA"/>
</dbReference>
<dbReference type="AlphaFoldDB" id="A0A9P1BU27"/>
<gene>
    <name evidence="4" type="ORF">C1SCF055_LOCUS6703</name>
</gene>
<evidence type="ECO:0000313" key="4">
    <source>
        <dbReference type="EMBL" id="CAI3978685.1"/>
    </source>
</evidence>
<dbReference type="Proteomes" id="UP001152797">
    <property type="component" value="Unassembled WGS sequence"/>
</dbReference>
<dbReference type="Pfam" id="PF13202">
    <property type="entry name" value="EF-hand_5"/>
    <property type="match status" value="1"/>
</dbReference>
<dbReference type="PROSITE" id="PS50222">
    <property type="entry name" value="EF_HAND_2"/>
    <property type="match status" value="2"/>
</dbReference>
<reference evidence="5 6" key="2">
    <citation type="submission" date="2024-05" db="EMBL/GenBank/DDBJ databases">
        <authorList>
            <person name="Chen Y."/>
            <person name="Shah S."/>
            <person name="Dougan E. K."/>
            <person name="Thang M."/>
            <person name="Chan C."/>
        </authorList>
    </citation>
    <scope>NUCLEOTIDE SEQUENCE [LARGE SCALE GENOMIC DNA]</scope>
</reference>
<dbReference type="Gene3D" id="1.10.238.10">
    <property type="entry name" value="EF-hand"/>
    <property type="match status" value="1"/>
</dbReference>
<evidence type="ECO:0000313" key="5">
    <source>
        <dbReference type="EMBL" id="CAL4765997.1"/>
    </source>
</evidence>
<keyword evidence="6" id="KW-1185">Reference proteome</keyword>
<feature type="compositionally biased region" description="Basic and acidic residues" evidence="2">
    <location>
        <begin position="361"/>
        <end position="374"/>
    </location>
</feature>
<feature type="region of interest" description="Disordered" evidence="2">
    <location>
        <begin position="59"/>
        <end position="113"/>
    </location>
</feature>
<evidence type="ECO:0000259" key="3">
    <source>
        <dbReference type="PROSITE" id="PS50222"/>
    </source>
</evidence>
<organism evidence="4">
    <name type="scientific">Cladocopium goreaui</name>
    <dbReference type="NCBI Taxonomy" id="2562237"/>
    <lineage>
        <taxon>Eukaryota</taxon>
        <taxon>Sar</taxon>
        <taxon>Alveolata</taxon>
        <taxon>Dinophyceae</taxon>
        <taxon>Suessiales</taxon>
        <taxon>Symbiodiniaceae</taxon>
        <taxon>Cladocopium</taxon>
    </lineage>
</organism>
<reference evidence="4" key="1">
    <citation type="submission" date="2022-10" db="EMBL/GenBank/DDBJ databases">
        <authorList>
            <person name="Chen Y."/>
            <person name="Dougan E. K."/>
            <person name="Chan C."/>
            <person name="Rhodes N."/>
            <person name="Thang M."/>
        </authorList>
    </citation>
    <scope>NUCLEOTIDE SEQUENCE</scope>
</reference>
<name>A0A9P1BU27_9DINO</name>
<dbReference type="SUPFAM" id="SSF47473">
    <property type="entry name" value="EF-hand"/>
    <property type="match status" value="1"/>
</dbReference>
<proteinExistence type="predicted"/>
<comment type="caution">
    <text evidence="4">The sequence shown here is derived from an EMBL/GenBank/DDBJ whole genome shotgun (WGS) entry which is preliminary data.</text>
</comment>
<dbReference type="PROSITE" id="PS00018">
    <property type="entry name" value="EF_HAND_1"/>
    <property type="match status" value="2"/>
</dbReference>
<evidence type="ECO:0000256" key="1">
    <source>
        <dbReference type="ARBA" id="ARBA00022837"/>
    </source>
</evidence>
<dbReference type="CDD" id="cd00051">
    <property type="entry name" value="EFh"/>
    <property type="match status" value="1"/>
</dbReference>
<accession>A0A9P1BU27</accession>
<evidence type="ECO:0000313" key="6">
    <source>
        <dbReference type="Proteomes" id="UP001152797"/>
    </source>
</evidence>
<feature type="domain" description="EF-hand" evidence="3">
    <location>
        <begin position="328"/>
        <end position="357"/>
    </location>
</feature>
<dbReference type="InterPro" id="IPR002048">
    <property type="entry name" value="EF_hand_dom"/>
</dbReference>
<protein>
    <submittedName>
        <fullName evidence="5">EF-hand domain-containing protein</fullName>
    </submittedName>
</protein>
<keyword evidence="1" id="KW-0106">Calcium</keyword>
<evidence type="ECO:0000256" key="2">
    <source>
        <dbReference type="SAM" id="MobiDB-lite"/>
    </source>
</evidence>
<feature type="compositionally biased region" description="Polar residues" evidence="2">
    <location>
        <begin position="101"/>
        <end position="113"/>
    </location>
</feature>